<dbReference type="EMBL" id="JH816186">
    <property type="protein sequence ID" value="EKC20881.1"/>
    <property type="molecule type" value="Genomic_DNA"/>
</dbReference>
<feature type="compositionally biased region" description="Basic and acidic residues" evidence="1">
    <location>
        <begin position="28"/>
        <end position="38"/>
    </location>
</feature>
<organism evidence="2">
    <name type="scientific">Magallana gigas</name>
    <name type="common">Pacific oyster</name>
    <name type="synonym">Crassostrea gigas</name>
    <dbReference type="NCBI Taxonomy" id="29159"/>
    <lineage>
        <taxon>Eukaryota</taxon>
        <taxon>Metazoa</taxon>
        <taxon>Spiralia</taxon>
        <taxon>Lophotrochozoa</taxon>
        <taxon>Mollusca</taxon>
        <taxon>Bivalvia</taxon>
        <taxon>Autobranchia</taxon>
        <taxon>Pteriomorphia</taxon>
        <taxon>Ostreida</taxon>
        <taxon>Ostreoidea</taxon>
        <taxon>Ostreidae</taxon>
        <taxon>Magallana</taxon>
    </lineage>
</organism>
<gene>
    <name evidence="2" type="ORF">CGI_10005139</name>
</gene>
<dbReference type="HOGENOM" id="CLU_2401777_0_0_1"/>
<dbReference type="InParanoid" id="K1QGX6"/>
<proteinExistence type="predicted"/>
<dbReference type="AlphaFoldDB" id="K1QGX6"/>
<evidence type="ECO:0000313" key="2">
    <source>
        <dbReference type="EMBL" id="EKC20881.1"/>
    </source>
</evidence>
<sequence length="93" mass="10570">MLGTPTLCNPYVHQESIAEEPEDQSVAEVEKTKGGGDRKAKHHRMGPGYSVIDHSNVNRTNQSIQQFKDLAERIERTMHEEISKIDEEVKTHT</sequence>
<protein>
    <submittedName>
        <fullName evidence="2">Uncharacterized protein</fullName>
    </submittedName>
</protein>
<name>K1QGX6_MAGGI</name>
<feature type="region of interest" description="Disordered" evidence="1">
    <location>
        <begin position="15"/>
        <end position="54"/>
    </location>
</feature>
<reference evidence="2" key="1">
    <citation type="journal article" date="2012" name="Nature">
        <title>The oyster genome reveals stress adaptation and complexity of shell formation.</title>
        <authorList>
            <person name="Zhang G."/>
            <person name="Fang X."/>
            <person name="Guo X."/>
            <person name="Li L."/>
            <person name="Luo R."/>
            <person name="Xu F."/>
            <person name="Yang P."/>
            <person name="Zhang L."/>
            <person name="Wang X."/>
            <person name="Qi H."/>
            <person name="Xiong Z."/>
            <person name="Que H."/>
            <person name="Xie Y."/>
            <person name="Holland P.W."/>
            <person name="Paps J."/>
            <person name="Zhu Y."/>
            <person name="Wu F."/>
            <person name="Chen Y."/>
            <person name="Wang J."/>
            <person name="Peng C."/>
            <person name="Meng J."/>
            <person name="Yang L."/>
            <person name="Liu J."/>
            <person name="Wen B."/>
            <person name="Zhang N."/>
            <person name="Huang Z."/>
            <person name="Zhu Q."/>
            <person name="Feng Y."/>
            <person name="Mount A."/>
            <person name="Hedgecock D."/>
            <person name="Xu Z."/>
            <person name="Liu Y."/>
            <person name="Domazet-Loso T."/>
            <person name="Du Y."/>
            <person name="Sun X."/>
            <person name="Zhang S."/>
            <person name="Liu B."/>
            <person name="Cheng P."/>
            <person name="Jiang X."/>
            <person name="Li J."/>
            <person name="Fan D."/>
            <person name="Wang W."/>
            <person name="Fu W."/>
            <person name="Wang T."/>
            <person name="Wang B."/>
            <person name="Zhang J."/>
            <person name="Peng Z."/>
            <person name="Li Y."/>
            <person name="Li N."/>
            <person name="Wang J."/>
            <person name="Chen M."/>
            <person name="He Y."/>
            <person name="Tan F."/>
            <person name="Song X."/>
            <person name="Zheng Q."/>
            <person name="Huang R."/>
            <person name="Yang H."/>
            <person name="Du X."/>
            <person name="Chen L."/>
            <person name="Yang M."/>
            <person name="Gaffney P.M."/>
            <person name="Wang S."/>
            <person name="Luo L."/>
            <person name="She Z."/>
            <person name="Ming Y."/>
            <person name="Huang W."/>
            <person name="Zhang S."/>
            <person name="Huang B."/>
            <person name="Zhang Y."/>
            <person name="Qu T."/>
            <person name="Ni P."/>
            <person name="Miao G."/>
            <person name="Wang J."/>
            <person name="Wang Q."/>
            <person name="Steinberg C.E."/>
            <person name="Wang H."/>
            <person name="Li N."/>
            <person name="Qian L."/>
            <person name="Zhang G."/>
            <person name="Li Y."/>
            <person name="Yang H."/>
            <person name="Liu X."/>
            <person name="Wang J."/>
            <person name="Yin Y."/>
            <person name="Wang J."/>
        </authorList>
    </citation>
    <scope>NUCLEOTIDE SEQUENCE [LARGE SCALE GENOMIC DNA]</scope>
    <source>
        <strain evidence="2">05x7-T-G4-1.051#20</strain>
    </source>
</reference>
<evidence type="ECO:0000256" key="1">
    <source>
        <dbReference type="SAM" id="MobiDB-lite"/>
    </source>
</evidence>
<accession>K1QGX6</accession>